<accession>A0A840MY12</accession>
<evidence type="ECO:0000256" key="1">
    <source>
        <dbReference type="ARBA" id="ARBA00010062"/>
    </source>
</evidence>
<feature type="signal peptide" evidence="4">
    <location>
        <begin position="1"/>
        <end position="24"/>
    </location>
</feature>
<evidence type="ECO:0000313" key="6">
    <source>
        <dbReference type="EMBL" id="MBB5053169.1"/>
    </source>
</evidence>
<name>A0A840MY12_9BRAD</name>
<dbReference type="SUPFAM" id="SSF53822">
    <property type="entry name" value="Periplasmic binding protein-like I"/>
    <property type="match status" value="1"/>
</dbReference>
<proteinExistence type="inferred from homology"/>
<gene>
    <name evidence="6" type="ORF">HNQ36_003160</name>
</gene>
<dbReference type="InterPro" id="IPR028081">
    <property type="entry name" value="Leu-bd"/>
</dbReference>
<comment type="similarity">
    <text evidence="1">Belongs to the leucine-binding protein family.</text>
</comment>
<comment type="caution">
    <text evidence="6">The sequence shown here is derived from an EMBL/GenBank/DDBJ whole genome shotgun (WGS) entry which is preliminary data.</text>
</comment>
<evidence type="ECO:0000259" key="5">
    <source>
        <dbReference type="Pfam" id="PF13458"/>
    </source>
</evidence>
<sequence length="401" mass="42821">MRLKQVNAVLISAWLALGLGSAQASDVVRIGVLTDMAGPLSDAQGMGSVEAAKIAVEEFGGKVLGKKIEVLHADHQNKADIGVTTAKRWIDTADVGMILDLGNSAVAIGVQSLVEKNKAISIATGAASGELTNKYCNPHAFQWGYDTYQFAKGSTGAMVKAGGDSWFFITADYAFGHALEADSKKTVEALGGKVLGAVRHPINTMDFSSYLLQAKASGAKVIAVASAVGDLQNVLKQGSEFQIFTDKQKASAMAMLLVDVHSVGLKAAQGTTLSSIYYWDANDGSREFAKKFSARMGRPPSETHAMNYSATLHYLKSMAAANTLETEAVIAKMRATPVNDLFTSNATVRADGRLMRDIFLVRVKSPEESSKPWDYFKVLGDIKATDAFRPVSESVCPLLKP</sequence>
<dbReference type="RefSeq" id="WP_184086542.1">
    <property type="nucleotide sequence ID" value="NZ_JACHIJ010000004.1"/>
</dbReference>
<dbReference type="Proteomes" id="UP000521227">
    <property type="component" value="Unassembled WGS sequence"/>
</dbReference>
<keyword evidence="3" id="KW-0029">Amino-acid transport</keyword>
<dbReference type="InterPro" id="IPR028082">
    <property type="entry name" value="Peripla_BP_I"/>
</dbReference>
<feature type="domain" description="Leucine-binding protein" evidence="5">
    <location>
        <begin position="28"/>
        <end position="364"/>
    </location>
</feature>
<dbReference type="PANTHER" id="PTHR30483">
    <property type="entry name" value="LEUCINE-SPECIFIC-BINDING PROTEIN"/>
    <property type="match status" value="1"/>
</dbReference>
<dbReference type="AlphaFoldDB" id="A0A840MY12"/>
<protein>
    <submittedName>
        <fullName evidence="6">Branched-chain amino acid transport system substrate-binding protein</fullName>
    </submittedName>
</protein>
<evidence type="ECO:0000256" key="4">
    <source>
        <dbReference type="SAM" id="SignalP"/>
    </source>
</evidence>
<keyword evidence="2 4" id="KW-0732">Signal</keyword>
<dbReference type="GO" id="GO:0006865">
    <property type="term" value="P:amino acid transport"/>
    <property type="evidence" value="ECO:0007669"/>
    <property type="project" value="UniProtKB-KW"/>
</dbReference>
<evidence type="ECO:0000313" key="7">
    <source>
        <dbReference type="Proteomes" id="UP000521227"/>
    </source>
</evidence>
<dbReference type="Pfam" id="PF13458">
    <property type="entry name" value="Peripla_BP_6"/>
    <property type="match status" value="1"/>
</dbReference>
<dbReference type="CDD" id="cd06327">
    <property type="entry name" value="PBP1_SBP-like"/>
    <property type="match status" value="1"/>
</dbReference>
<organism evidence="6 7">
    <name type="scientific">Afipia massiliensis</name>
    <dbReference type="NCBI Taxonomy" id="211460"/>
    <lineage>
        <taxon>Bacteria</taxon>
        <taxon>Pseudomonadati</taxon>
        <taxon>Pseudomonadota</taxon>
        <taxon>Alphaproteobacteria</taxon>
        <taxon>Hyphomicrobiales</taxon>
        <taxon>Nitrobacteraceae</taxon>
        <taxon>Afipia</taxon>
    </lineage>
</organism>
<dbReference type="EMBL" id="JACHIJ010000004">
    <property type="protein sequence ID" value="MBB5053169.1"/>
    <property type="molecule type" value="Genomic_DNA"/>
</dbReference>
<keyword evidence="3" id="KW-0813">Transport</keyword>
<dbReference type="PANTHER" id="PTHR30483:SF6">
    <property type="entry name" value="PERIPLASMIC BINDING PROTEIN OF ABC TRANSPORTER FOR NATURAL AMINO ACIDS"/>
    <property type="match status" value="1"/>
</dbReference>
<dbReference type="Gene3D" id="3.40.50.2300">
    <property type="match status" value="2"/>
</dbReference>
<evidence type="ECO:0000256" key="3">
    <source>
        <dbReference type="ARBA" id="ARBA00022970"/>
    </source>
</evidence>
<evidence type="ECO:0000256" key="2">
    <source>
        <dbReference type="ARBA" id="ARBA00022729"/>
    </source>
</evidence>
<feature type="chain" id="PRO_5032816705" evidence="4">
    <location>
        <begin position="25"/>
        <end position="401"/>
    </location>
</feature>
<reference evidence="6 7" key="1">
    <citation type="submission" date="2020-08" db="EMBL/GenBank/DDBJ databases">
        <title>Genomic Encyclopedia of Type Strains, Phase IV (KMG-IV): sequencing the most valuable type-strain genomes for metagenomic binning, comparative biology and taxonomic classification.</title>
        <authorList>
            <person name="Goeker M."/>
        </authorList>
    </citation>
    <scope>NUCLEOTIDE SEQUENCE [LARGE SCALE GENOMIC DNA]</scope>
    <source>
        <strain evidence="6 7">DSM 17498</strain>
    </source>
</reference>
<dbReference type="InterPro" id="IPR051010">
    <property type="entry name" value="BCAA_transport"/>
</dbReference>